<dbReference type="InterPro" id="IPR002156">
    <property type="entry name" value="RNaseH_domain"/>
</dbReference>
<dbReference type="InterPro" id="IPR012337">
    <property type="entry name" value="RNaseH-like_sf"/>
</dbReference>
<feature type="domain" description="RNase H type-1" evidence="1">
    <location>
        <begin position="113"/>
        <end position="242"/>
    </location>
</feature>
<dbReference type="CDD" id="cd06222">
    <property type="entry name" value="RNase_H_like"/>
    <property type="match status" value="1"/>
</dbReference>
<evidence type="ECO:0000313" key="3">
    <source>
        <dbReference type="Proteomes" id="UP000236291"/>
    </source>
</evidence>
<dbReference type="Proteomes" id="UP000236291">
    <property type="component" value="Unassembled WGS sequence"/>
</dbReference>
<proteinExistence type="predicted"/>
<sequence>MKGSFVNMKDETDMRINYKANVGATSDNEVELGHVATSGPQNGSAWCDFWATACHNLWIWRNKELHDDDFVRPMYAVQYVSNKVEDYMQAKKATEVLRCREVVSIQIGWIPPTRDRVKLNTDGARKHNNIAWCGGIIRGSQGEWLGGFAKGVGNCSAFVAELWGVYEGLSYARRLGFMKVELNIDSVTVVNVLTKGTLQSLARAMLVRNIRSLIALDWEVSIVHAYRESNQCADALVNIGCTLDKEIIVYDDCPSEIKDLLLADVLGITTPRLLHV</sequence>
<dbReference type="SUPFAM" id="SSF53098">
    <property type="entry name" value="Ribonuclease H-like"/>
    <property type="match status" value="1"/>
</dbReference>
<dbReference type="EMBL" id="ASHM01019224">
    <property type="protein sequence ID" value="PNY00696.1"/>
    <property type="molecule type" value="Genomic_DNA"/>
</dbReference>
<accession>A0A2K3NCD6</accession>
<gene>
    <name evidence="2" type="ORF">L195_g023981</name>
</gene>
<comment type="caution">
    <text evidence="2">The sequence shown here is derived from an EMBL/GenBank/DDBJ whole genome shotgun (WGS) entry which is preliminary data.</text>
</comment>
<evidence type="ECO:0000313" key="2">
    <source>
        <dbReference type="EMBL" id="PNY00696.1"/>
    </source>
</evidence>
<dbReference type="GO" id="GO:0003676">
    <property type="term" value="F:nucleic acid binding"/>
    <property type="evidence" value="ECO:0007669"/>
    <property type="project" value="InterPro"/>
</dbReference>
<dbReference type="AlphaFoldDB" id="A0A2K3NCD6"/>
<name>A0A2K3NCD6_TRIPR</name>
<evidence type="ECO:0000259" key="1">
    <source>
        <dbReference type="PROSITE" id="PS50879"/>
    </source>
</evidence>
<dbReference type="GO" id="GO:0004523">
    <property type="term" value="F:RNA-DNA hybrid ribonuclease activity"/>
    <property type="evidence" value="ECO:0007669"/>
    <property type="project" value="InterPro"/>
</dbReference>
<dbReference type="InterPro" id="IPR044730">
    <property type="entry name" value="RNase_H-like_dom_plant"/>
</dbReference>
<dbReference type="STRING" id="57577.A0A2K3NCD6"/>
<protein>
    <submittedName>
        <fullName evidence="2">Ribonuclease H</fullName>
    </submittedName>
</protein>
<dbReference type="PANTHER" id="PTHR47723">
    <property type="entry name" value="OS05G0353850 PROTEIN"/>
    <property type="match status" value="1"/>
</dbReference>
<dbReference type="PROSITE" id="PS50879">
    <property type="entry name" value="RNASE_H_1"/>
    <property type="match status" value="1"/>
</dbReference>
<organism evidence="2 3">
    <name type="scientific">Trifolium pratense</name>
    <name type="common">Red clover</name>
    <dbReference type="NCBI Taxonomy" id="57577"/>
    <lineage>
        <taxon>Eukaryota</taxon>
        <taxon>Viridiplantae</taxon>
        <taxon>Streptophyta</taxon>
        <taxon>Embryophyta</taxon>
        <taxon>Tracheophyta</taxon>
        <taxon>Spermatophyta</taxon>
        <taxon>Magnoliopsida</taxon>
        <taxon>eudicotyledons</taxon>
        <taxon>Gunneridae</taxon>
        <taxon>Pentapetalae</taxon>
        <taxon>rosids</taxon>
        <taxon>fabids</taxon>
        <taxon>Fabales</taxon>
        <taxon>Fabaceae</taxon>
        <taxon>Papilionoideae</taxon>
        <taxon>50 kb inversion clade</taxon>
        <taxon>NPAAA clade</taxon>
        <taxon>Hologalegina</taxon>
        <taxon>IRL clade</taxon>
        <taxon>Trifolieae</taxon>
        <taxon>Trifolium</taxon>
    </lineage>
</organism>
<reference evidence="2 3" key="2">
    <citation type="journal article" date="2017" name="Front. Plant Sci.">
        <title>Gene Classification and Mining of Molecular Markers Useful in Red Clover (Trifolium pratense) Breeding.</title>
        <authorList>
            <person name="Istvanek J."/>
            <person name="Dluhosova J."/>
            <person name="Dluhos P."/>
            <person name="Patkova L."/>
            <person name="Nedelnik J."/>
            <person name="Repkova J."/>
        </authorList>
    </citation>
    <scope>NUCLEOTIDE SEQUENCE [LARGE SCALE GENOMIC DNA]</scope>
    <source>
        <strain evidence="3">cv. Tatra</strain>
        <tissue evidence="2">Young leaves</tissue>
    </source>
</reference>
<dbReference type="InterPro" id="IPR053151">
    <property type="entry name" value="RNase_H-like"/>
</dbReference>
<dbReference type="PANTHER" id="PTHR47723:SF13">
    <property type="entry name" value="PUTATIVE-RELATED"/>
    <property type="match status" value="1"/>
</dbReference>
<dbReference type="Pfam" id="PF13456">
    <property type="entry name" value="RVT_3"/>
    <property type="match status" value="1"/>
</dbReference>
<dbReference type="Gene3D" id="3.30.420.10">
    <property type="entry name" value="Ribonuclease H-like superfamily/Ribonuclease H"/>
    <property type="match status" value="1"/>
</dbReference>
<dbReference type="InterPro" id="IPR036397">
    <property type="entry name" value="RNaseH_sf"/>
</dbReference>
<reference evidence="2 3" key="1">
    <citation type="journal article" date="2014" name="Am. J. Bot.">
        <title>Genome assembly and annotation for red clover (Trifolium pratense; Fabaceae).</title>
        <authorList>
            <person name="Istvanek J."/>
            <person name="Jaros M."/>
            <person name="Krenek A."/>
            <person name="Repkova J."/>
        </authorList>
    </citation>
    <scope>NUCLEOTIDE SEQUENCE [LARGE SCALE GENOMIC DNA]</scope>
    <source>
        <strain evidence="3">cv. Tatra</strain>
        <tissue evidence="2">Young leaves</tissue>
    </source>
</reference>